<comment type="caution">
    <text evidence="4">The sequence shown here is derived from an EMBL/GenBank/DDBJ whole genome shotgun (WGS) entry which is preliminary data.</text>
</comment>
<proteinExistence type="inferred from homology"/>
<dbReference type="InterPro" id="IPR006059">
    <property type="entry name" value="SBP"/>
</dbReference>
<evidence type="ECO:0000313" key="4">
    <source>
        <dbReference type="EMBL" id="MEJ8824155.1"/>
    </source>
</evidence>
<dbReference type="Pfam" id="PF01547">
    <property type="entry name" value="SBP_bac_1"/>
    <property type="match status" value="1"/>
</dbReference>
<organism evidence="4 5">
    <name type="scientific">Variovorax humicola</name>
    <dbReference type="NCBI Taxonomy" id="1769758"/>
    <lineage>
        <taxon>Bacteria</taxon>
        <taxon>Pseudomonadati</taxon>
        <taxon>Pseudomonadota</taxon>
        <taxon>Betaproteobacteria</taxon>
        <taxon>Burkholderiales</taxon>
        <taxon>Comamonadaceae</taxon>
        <taxon>Variovorax</taxon>
    </lineage>
</organism>
<evidence type="ECO:0000256" key="3">
    <source>
        <dbReference type="SAM" id="SignalP"/>
    </source>
</evidence>
<feature type="chain" id="PRO_5045255387" evidence="3">
    <location>
        <begin position="26"/>
        <end position="422"/>
    </location>
</feature>
<evidence type="ECO:0000256" key="1">
    <source>
        <dbReference type="ARBA" id="ARBA00004418"/>
    </source>
</evidence>
<dbReference type="InterPro" id="IPR050490">
    <property type="entry name" value="Bact_solute-bd_prot1"/>
</dbReference>
<dbReference type="Proteomes" id="UP001363010">
    <property type="component" value="Unassembled WGS sequence"/>
</dbReference>
<evidence type="ECO:0000256" key="2">
    <source>
        <dbReference type="ARBA" id="ARBA00008520"/>
    </source>
</evidence>
<dbReference type="PANTHER" id="PTHR43649:SF14">
    <property type="entry name" value="BLR3389 PROTEIN"/>
    <property type="match status" value="1"/>
</dbReference>
<protein>
    <submittedName>
        <fullName evidence="4">Extracellular solute-binding protein</fullName>
    </submittedName>
</protein>
<keyword evidence="5" id="KW-1185">Reference proteome</keyword>
<keyword evidence="3" id="KW-0732">Signal</keyword>
<reference evidence="4 5" key="1">
    <citation type="submission" date="2024-03" db="EMBL/GenBank/DDBJ databases">
        <title>Novel species of the genus Variovorax.</title>
        <authorList>
            <person name="Liu Q."/>
            <person name="Xin Y.-H."/>
        </authorList>
    </citation>
    <scope>NUCLEOTIDE SEQUENCE [LARGE SCALE GENOMIC DNA]</scope>
    <source>
        <strain evidence="4 5">KACC 18501</strain>
    </source>
</reference>
<feature type="signal peptide" evidence="3">
    <location>
        <begin position="1"/>
        <end position="25"/>
    </location>
</feature>
<comment type="subcellular location">
    <subcellularLocation>
        <location evidence="1">Periplasm</location>
    </subcellularLocation>
</comment>
<accession>A0ABU8W278</accession>
<gene>
    <name evidence="4" type="ORF">WKW80_19320</name>
</gene>
<sequence>MNPAKFLSSAVVATAALIAAHGALADVNVRLMHVDQNPDVTTFYNDVARRFEAAHPGVKVDIQYLENESYKKKLTTLLQSPDKPNILYSWGGGVLREQVKAGVIEDLTAPMNSGWKDTLMAASVPPYVIDGKIYGVPFQTSQVGFFYNKDLFAKAGVDASSIKTWDDLLGAVKKFQAAGITPIIAGGGDKWPLHFYWSHLAIRIGGKPAFDAALRGEGKGFASDTFVRAGEMLKQLADLKPFQPGYLGATFPQSSGQFGDGKGAMVLMLNGMLGSMKANSADKIGIPDDKLGWMAFPTVAGGKGDPSDTLGGMNGWLVTKGSPPATTEFLRFFMEANNQKIAADKGLYIPVVNGTQDSIKRPVLRQLAENVSKSKYHQIYYDQMLGPSVGAVVNDVSADLAAGRTTPLDAANAVQAAWKLTN</sequence>
<evidence type="ECO:0000313" key="5">
    <source>
        <dbReference type="Proteomes" id="UP001363010"/>
    </source>
</evidence>
<dbReference type="SUPFAM" id="SSF53850">
    <property type="entry name" value="Periplasmic binding protein-like II"/>
    <property type="match status" value="1"/>
</dbReference>
<dbReference type="EMBL" id="JBBKZV010000012">
    <property type="protein sequence ID" value="MEJ8824155.1"/>
    <property type="molecule type" value="Genomic_DNA"/>
</dbReference>
<comment type="similarity">
    <text evidence="2">Belongs to the bacterial solute-binding protein 1 family.</text>
</comment>
<name>A0ABU8W278_9BURK</name>
<dbReference type="PANTHER" id="PTHR43649">
    <property type="entry name" value="ARABINOSE-BINDING PROTEIN-RELATED"/>
    <property type="match status" value="1"/>
</dbReference>
<dbReference type="RefSeq" id="WP_340365190.1">
    <property type="nucleotide sequence ID" value="NZ_JBBKZV010000012.1"/>
</dbReference>
<dbReference type="Gene3D" id="3.40.190.10">
    <property type="entry name" value="Periplasmic binding protein-like II"/>
    <property type="match status" value="2"/>
</dbReference>